<dbReference type="PRINTS" id="PR01217">
    <property type="entry name" value="PRICHEXTENSN"/>
</dbReference>
<evidence type="ECO:0000256" key="5">
    <source>
        <dbReference type="ARBA" id="ARBA00022679"/>
    </source>
</evidence>
<evidence type="ECO:0000256" key="14">
    <source>
        <dbReference type="PROSITE-ProRule" id="PRU10141"/>
    </source>
</evidence>
<dbReference type="AlphaFoldDB" id="A0A2P5EH87"/>
<dbReference type="OrthoDB" id="4062651at2759"/>
<protein>
    <recommendedName>
        <fullName evidence="2">non-specific serine/threonine protein kinase</fullName>
        <ecNumber evidence="2">2.7.11.1</ecNumber>
    </recommendedName>
</protein>
<keyword evidence="8 17" id="KW-0418">Kinase</keyword>
<dbReference type="GO" id="GO:0005886">
    <property type="term" value="C:plasma membrane"/>
    <property type="evidence" value="ECO:0007669"/>
    <property type="project" value="UniProtKB-SubCell"/>
</dbReference>
<dbReference type="PANTHER" id="PTHR47982">
    <property type="entry name" value="PROLINE-RICH RECEPTOR-LIKE PROTEIN KINASE PERK4"/>
    <property type="match status" value="1"/>
</dbReference>
<evidence type="ECO:0000256" key="12">
    <source>
        <dbReference type="ARBA" id="ARBA00047899"/>
    </source>
</evidence>
<keyword evidence="4" id="KW-0723">Serine/threonine-protein kinase</keyword>
<feature type="compositionally biased region" description="Pro residues" evidence="15">
    <location>
        <begin position="29"/>
        <end position="53"/>
    </location>
</feature>
<keyword evidence="18" id="KW-1185">Reference proteome</keyword>
<evidence type="ECO:0000256" key="4">
    <source>
        <dbReference type="ARBA" id="ARBA00022527"/>
    </source>
</evidence>
<dbReference type="GO" id="GO:0004674">
    <property type="term" value="F:protein serine/threonine kinase activity"/>
    <property type="evidence" value="ECO:0007669"/>
    <property type="project" value="UniProtKB-KW"/>
</dbReference>
<dbReference type="Gene3D" id="3.30.200.20">
    <property type="entry name" value="Phosphorylase Kinase, domain 1"/>
    <property type="match status" value="1"/>
</dbReference>
<feature type="binding site" evidence="14">
    <location>
        <position position="274"/>
    </location>
    <ligand>
        <name>ATP</name>
        <dbReference type="ChEBI" id="CHEBI:30616"/>
    </ligand>
</feature>
<feature type="compositionally biased region" description="Pro residues" evidence="15">
    <location>
        <begin position="61"/>
        <end position="115"/>
    </location>
</feature>
<comment type="caution">
    <text evidence="17">The sequence shown here is derived from an EMBL/GenBank/DDBJ whole genome shotgun (WGS) entry which is preliminary data.</text>
</comment>
<dbReference type="EC" id="2.7.11.1" evidence="2"/>
<comment type="catalytic activity">
    <reaction evidence="13">
        <text>L-seryl-[protein] + ATP = O-phospho-L-seryl-[protein] + ADP + H(+)</text>
        <dbReference type="Rhea" id="RHEA:17989"/>
        <dbReference type="Rhea" id="RHEA-COMP:9863"/>
        <dbReference type="Rhea" id="RHEA-COMP:11604"/>
        <dbReference type="ChEBI" id="CHEBI:15378"/>
        <dbReference type="ChEBI" id="CHEBI:29999"/>
        <dbReference type="ChEBI" id="CHEBI:30616"/>
        <dbReference type="ChEBI" id="CHEBI:83421"/>
        <dbReference type="ChEBI" id="CHEBI:456216"/>
        <dbReference type="EC" id="2.7.11.1"/>
    </reaction>
</comment>
<dbReference type="PROSITE" id="PS50011">
    <property type="entry name" value="PROTEIN_KINASE_DOM"/>
    <property type="match status" value="1"/>
</dbReference>
<evidence type="ECO:0000256" key="8">
    <source>
        <dbReference type="ARBA" id="ARBA00022777"/>
    </source>
</evidence>
<feature type="compositionally biased region" description="Low complexity" evidence="15">
    <location>
        <begin position="17"/>
        <end position="28"/>
    </location>
</feature>
<proteinExistence type="predicted"/>
<keyword evidence="11" id="KW-0472">Membrane</keyword>
<evidence type="ECO:0000256" key="2">
    <source>
        <dbReference type="ARBA" id="ARBA00012513"/>
    </source>
</evidence>
<dbReference type="InterPro" id="IPR017441">
    <property type="entry name" value="Protein_kinase_ATP_BS"/>
</dbReference>
<dbReference type="EMBL" id="JXTC01000155">
    <property type="protein sequence ID" value="PON84892.1"/>
    <property type="molecule type" value="Genomic_DNA"/>
</dbReference>
<evidence type="ECO:0000256" key="11">
    <source>
        <dbReference type="ARBA" id="ARBA00023136"/>
    </source>
</evidence>
<accession>A0A2P5EH87</accession>
<evidence type="ECO:0000256" key="9">
    <source>
        <dbReference type="ARBA" id="ARBA00022840"/>
    </source>
</evidence>
<evidence type="ECO:0000256" key="10">
    <source>
        <dbReference type="ARBA" id="ARBA00022989"/>
    </source>
</evidence>
<dbReference type="STRING" id="63057.A0A2P5EH87"/>
<gene>
    <name evidence="17" type="ORF">TorRG33x02_192900</name>
</gene>
<keyword evidence="10" id="KW-1133">Transmembrane helix</keyword>
<dbReference type="InterPro" id="IPR001245">
    <property type="entry name" value="Ser-Thr/Tyr_kinase_cat_dom"/>
</dbReference>
<evidence type="ECO:0000256" key="1">
    <source>
        <dbReference type="ARBA" id="ARBA00004162"/>
    </source>
</evidence>
<dbReference type="InterPro" id="IPR011009">
    <property type="entry name" value="Kinase-like_dom_sf"/>
</dbReference>
<evidence type="ECO:0000313" key="17">
    <source>
        <dbReference type="EMBL" id="PON84892.1"/>
    </source>
</evidence>
<feature type="compositionally biased region" description="Polar residues" evidence="15">
    <location>
        <begin position="173"/>
        <end position="190"/>
    </location>
</feature>
<keyword evidence="5" id="KW-0808">Transferase</keyword>
<dbReference type="InterPro" id="IPR047117">
    <property type="entry name" value="PERK1-13-like"/>
</dbReference>
<dbReference type="InterPro" id="IPR000719">
    <property type="entry name" value="Prot_kinase_dom"/>
</dbReference>
<feature type="region of interest" description="Disordered" evidence="15">
    <location>
        <begin position="162"/>
        <end position="200"/>
    </location>
</feature>
<keyword evidence="6" id="KW-0812">Transmembrane</keyword>
<comment type="catalytic activity">
    <reaction evidence="12">
        <text>L-threonyl-[protein] + ATP = O-phospho-L-threonyl-[protein] + ADP + H(+)</text>
        <dbReference type="Rhea" id="RHEA:46608"/>
        <dbReference type="Rhea" id="RHEA-COMP:11060"/>
        <dbReference type="Rhea" id="RHEA-COMP:11605"/>
        <dbReference type="ChEBI" id="CHEBI:15378"/>
        <dbReference type="ChEBI" id="CHEBI:30013"/>
        <dbReference type="ChEBI" id="CHEBI:30616"/>
        <dbReference type="ChEBI" id="CHEBI:61977"/>
        <dbReference type="ChEBI" id="CHEBI:456216"/>
        <dbReference type="EC" id="2.7.11.1"/>
    </reaction>
</comment>
<keyword evidence="7 14" id="KW-0547">Nucleotide-binding</keyword>
<organism evidence="17 18">
    <name type="scientific">Trema orientale</name>
    <name type="common">Charcoal tree</name>
    <name type="synonym">Celtis orientalis</name>
    <dbReference type="NCBI Taxonomy" id="63057"/>
    <lineage>
        <taxon>Eukaryota</taxon>
        <taxon>Viridiplantae</taxon>
        <taxon>Streptophyta</taxon>
        <taxon>Embryophyta</taxon>
        <taxon>Tracheophyta</taxon>
        <taxon>Spermatophyta</taxon>
        <taxon>Magnoliopsida</taxon>
        <taxon>eudicotyledons</taxon>
        <taxon>Gunneridae</taxon>
        <taxon>Pentapetalae</taxon>
        <taxon>rosids</taxon>
        <taxon>fabids</taxon>
        <taxon>Rosales</taxon>
        <taxon>Cannabaceae</taxon>
        <taxon>Trema</taxon>
    </lineage>
</organism>
<feature type="domain" description="Protein kinase" evidence="16">
    <location>
        <begin position="246"/>
        <end position="340"/>
    </location>
</feature>
<dbReference type="Proteomes" id="UP000237000">
    <property type="component" value="Unassembled WGS sequence"/>
</dbReference>
<comment type="subcellular location">
    <subcellularLocation>
        <location evidence="1">Cell membrane</location>
        <topology evidence="1">Single-pass membrane protein</topology>
    </subcellularLocation>
</comment>
<evidence type="ECO:0000256" key="7">
    <source>
        <dbReference type="ARBA" id="ARBA00022741"/>
    </source>
</evidence>
<keyword evidence="3" id="KW-1003">Cell membrane</keyword>
<sequence length="340" mass="35274">MASLSPSPSGSPPPLPSDSLTPPKSSSAMPPPSSDLSPPPPKESVSPPPPPPSNETSFSPAQPPPPQLEVPPGSSPLPPGSSPLPPPPNSQTSPTPPPPPPSNSQTSPTPPPLLPPQQSSNNHGVLSSPPPPPKSSLGSSAHLTPSGGSSVFFSCARKRKKSQAQMHLGPDQSCGSTGTGAEQYYGSSSQGEHHQNWKNGVGAQPNHHIVNVASPPPSGSRGAHGNNWPTPPPLTMLILLATIAGFSQANLLGQGGFGYVHKGVLPNGKEMAVKSLESSSGQGNQEFQAEVEIISRVHHHHLVSLVGYCLAAGRNMLIYEFLPNNNLEFHLHGNLSFYIN</sequence>
<keyword evidence="9 14" id="KW-0067">ATP-binding</keyword>
<evidence type="ECO:0000256" key="3">
    <source>
        <dbReference type="ARBA" id="ARBA00022475"/>
    </source>
</evidence>
<dbReference type="PANTHER" id="PTHR47982:SF35">
    <property type="entry name" value="PROLINE-RICH RECEPTOR-LIKE PROTEIN KINASE PERK1-RELATED"/>
    <property type="match status" value="1"/>
</dbReference>
<dbReference type="PROSITE" id="PS00107">
    <property type="entry name" value="PROTEIN_KINASE_ATP"/>
    <property type="match status" value="1"/>
</dbReference>
<dbReference type="Pfam" id="PF07714">
    <property type="entry name" value="PK_Tyr_Ser-Thr"/>
    <property type="match status" value="1"/>
</dbReference>
<reference evidence="18" key="1">
    <citation type="submission" date="2016-06" db="EMBL/GenBank/DDBJ databases">
        <title>Parallel loss of symbiosis genes in relatives of nitrogen-fixing non-legume Parasponia.</title>
        <authorList>
            <person name="Van Velzen R."/>
            <person name="Holmer R."/>
            <person name="Bu F."/>
            <person name="Rutten L."/>
            <person name="Van Zeijl A."/>
            <person name="Liu W."/>
            <person name="Santuari L."/>
            <person name="Cao Q."/>
            <person name="Sharma T."/>
            <person name="Shen D."/>
            <person name="Roswanjaya Y."/>
            <person name="Wardhani T."/>
            <person name="Kalhor M.S."/>
            <person name="Jansen J."/>
            <person name="Van den Hoogen J."/>
            <person name="Gungor B."/>
            <person name="Hartog M."/>
            <person name="Hontelez J."/>
            <person name="Verver J."/>
            <person name="Yang W.-C."/>
            <person name="Schijlen E."/>
            <person name="Repin R."/>
            <person name="Schilthuizen M."/>
            <person name="Schranz E."/>
            <person name="Heidstra R."/>
            <person name="Miyata K."/>
            <person name="Fedorova E."/>
            <person name="Kohlen W."/>
            <person name="Bisseling T."/>
            <person name="Smit S."/>
            <person name="Geurts R."/>
        </authorList>
    </citation>
    <scope>NUCLEOTIDE SEQUENCE [LARGE SCALE GENOMIC DNA]</scope>
    <source>
        <strain evidence="18">cv. RG33-2</strain>
    </source>
</reference>
<feature type="region of interest" description="Disordered" evidence="15">
    <location>
        <begin position="1"/>
        <end position="145"/>
    </location>
</feature>
<evidence type="ECO:0000256" key="6">
    <source>
        <dbReference type="ARBA" id="ARBA00022692"/>
    </source>
</evidence>
<evidence type="ECO:0000259" key="16">
    <source>
        <dbReference type="PROSITE" id="PS50011"/>
    </source>
</evidence>
<evidence type="ECO:0000256" key="13">
    <source>
        <dbReference type="ARBA" id="ARBA00048679"/>
    </source>
</evidence>
<dbReference type="SUPFAM" id="SSF56112">
    <property type="entry name" value="Protein kinase-like (PK-like)"/>
    <property type="match status" value="1"/>
</dbReference>
<name>A0A2P5EH87_TREOI</name>
<dbReference type="InParanoid" id="A0A2P5EH87"/>
<dbReference type="FunFam" id="3.30.200.20:FF:000162">
    <property type="entry name" value="Adenine nucleotide alpha hydrolase-like domain kinase"/>
    <property type="match status" value="1"/>
</dbReference>
<dbReference type="GO" id="GO:0005524">
    <property type="term" value="F:ATP binding"/>
    <property type="evidence" value="ECO:0007669"/>
    <property type="project" value="UniProtKB-UniRule"/>
</dbReference>
<evidence type="ECO:0000313" key="18">
    <source>
        <dbReference type="Proteomes" id="UP000237000"/>
    </source>
</evidence>
<evidence type="ECO:0000256" key="15">
    <source>
        <dbReference type="SAM" id="MobiDB-lite"/>
    </source>
</evidence>